<dbReference type="AlphaFoldDB" id="A0A835XSY6"/>
<evidence type="ECO:0000256" key="2">
    <source>
        <dbReference type="ARBA" id="ARBA00009950"/>
    </source>
</evidence>
<evidence type="ECO:0000256" key="7">
    <source>
        <dbReference type="SAM" id="MobiDB-lite"/>
    </source>
</evidence>
<organism evidence="9 10">
    <name type="scientific">Edaphochlamys debaryana</name>
    <dbReference type="NCBI Taxonomy" id="47281"/>
    <lineage>
        <taxon>Eukaryota</taxon>
        <taxon>Viridiplantae</taxon>
        <taxon>Chlorophyta</taxon>
        <taxon>core chlorophytes</taxon>
        <taxon>Chlorophyceae</taxon>
        <taxon>CS clade</taxon>
        <taxon>Chlamydomonadales</taxon>
        <taxon>Chlamydomonadales incertae sedis</taxon>
        <taxon>Edaphochlamys</taxon>
    </lineage>
</organism>
<sequence>MANAGAKKRVDENKKHLQNLKIAIAVGVAAYVLVRLLLRGGYASTWHIVGLAGTFILEVFAFQAINNFAEPEYGANGELVYGGADLSMGGMCGYWHDLLYISVFVQVATCITTWFWFTLLIVPGFAGYLLWVNVLQPYMSAPRAEPEMDEGSRRRMERTQQRAERRKMKWR</sequence>
<evidence type="ECO:0008006" key="11">
    <source>
        <dbReference type="Google" id="ProtNLM"/>
    </source>
</evidence>
<dbReference type="Pfam" id="PF05620">
    <property type="entry name" value="TMEM208_SND2"/>
    <property type="match status" value="1"/>
</dbReference>
<feature type="region of interest" description="Disordered" evidence="7">
    <location>
        <begin position="144"/>
        <end position="171"/>
    </location>
</feature>
<gene>
    <name evidence="9" type="ORF">HYH03_015801</name>
</gene>
<feature type="transmembrane region" description="Helical" evidence="8">
    <location>
        <begin position="98"/>
        <end position="131"/>
    </location>
</feature>
<name>A0A835XSY6_9CHLO</name>
<dbReference type="InterPro" id="IPR008506">
    <property type="entry name" value="SND2/TMEM208"/>
</dbReference>
<protein>
    <recommendedName>
        <fullName evidence="11">Transmembrane protein</fullName>
    </recommendedName>
</protein>
<comment type="subcellular location">
    <subcellularLocation>
        <location evidence="1">Endoplasmic reticulum membrane</location>
        <topology evidence="1">Multi-pass membrane protein</topology>
    </subcellularLocation>
</comment>
<evidence type="ECO:0000256" key="4">
    <source>
        <dbReference type="ARBA" id="ARBA00022824"/>
    </source>
</evidence>
<reference evidence="9" key="1">
    <citation type="journal article" date="2020" name="bioRxiv">
        <title>Comparative genomics of Chlamydomonas.</title>
        <authorList>
            <person name="Craig R.J."/>
            <person name="Hasan A.R."/>
            <person name="Ness R.W."/>
            <person name="Keightley P.D."/>
        </authorList>
    </citation>
    <scope>NUCLEOTIDE SEQUENCE</scope>
    <source>
        <strain evidence="9">CCAP 11/70</strain>
    </source>
</reference>
<evidence type="ECO:0000313" key="9">
    <source>
        <dbReference type="EMBL" id="KAG2485419.1"/>
    </source>
</evidence>
<proteinExistence type="inferred from homology"/>
<dbReference type="PANTHER" id="PTHR13505:SF7">
    <property type="entry name" value="TRANSMEMBRANE PROTEIN 208"/>
    <property type="match status" value="1"/>
</dbReference>
<comment type="caution">
    <text evidence="9">The sequence shown here is derived from an EMBL/GenBank/DDBJ whole genome shotgun (WGS) entry which is preliminary data.</text>
</comment>
<dbReference type="GO" id="GO:0006624">
    <property type="term" value="P:vacuolar protein processing"/>
    <property type="evidence" value="ECO:0007669"/>
    <property type="project" value="TreeGrafter"/>
</dbReference>
<dbReference type="GO" id="GO:0005773">
    <property type="term" value="C:vacuole"/>
    <property type="evidence" value="ECO:0007669"/>
    <property type="project" value="GOC"/>
</dbReference>
<dbReference type="PANTHER" id="PTHR13505">
    <property type="entry name" value="TRANSMEMBRANE PROTEIN 208"/>
    <property type="match status" value="1"/>
</dbReference>
<dbReference type="OrthoDB" id="276296at2759"/>
<keyword evidence="10" id="KW-1185">Reference proteome</keyword>
<feature type="transmembrane region" description="Helical" evidence="8">
    <location>
        <begin position="20"/>
        <end position="38"/>
    </location>
</feature>
<dbReference type="Proteomes" id="UP000612055">
    <property type="component" value="Unassembled WGS sequence"/>
</dbReference>
<keyword evidence="6 8" id="KW-0472">Membrane</keyword>
<evidence type="ECO:0000313" key="10">
    <source>
        <dbReference type="Proteomes" id="UP000612055"/>
    </source>
</evidence>
<evidence type="ECO:0000256" key="1">
    <source>
        <dbReference type="ARBA" id="ARBA00004477"/>
    </source>
</evidence>
<keyword evidence="3 8" id="KW-0812">Transmembrane</keyword>
<dbReference type="EMBL" id="JAEHOE010000129">
    <property type="protein sequence ID" value="KAG2485419.1"/>
    <property type="molecule type" value="Genomic_DNA"/>
</dbReference>
<evidence type="ECO:0000256" key="6">
    <source>
        <dbReference type="ARBA" id="ARBA00023136"/>
    </source>
</evidence>
<evidence type="ECO:0000256" key="8">
    <source>
        <dbReference type="SAM" id="Phobius"/>
    </source>
</evidence>
<feature type="transmembrane region" description="Helical" evidence="8">
    <location>
        <begin position="45"/>
        <end position="65"/>
    </location>
</feature>
<comment type="similarity">
    <text evidence="2">Belongs to the TMEM208 family.</text>
</comment>
<evidence type="ECO:0000256" key="3">
    <source>
        <dbReference type="ARBA" id="ARBA00022692"/>
    </source>
</evidence>
<keyword evidence="4" id="KW-0256">Endoplasmic reticulum</keyword>
<keyword evidence="5 8" id="KW-1133">Transmembrane helix</keyword>
<evidence type="ECO:0000256" key="5">
    <source>
        <dbReference type="ARBA" id="ARBA00022989"/>
    </source>
</evidence>
<feature type="compositionally biased region" description="Basic and acidic residues" evidence="7">
    <location>
        <begin position="144"/>
        <end position="163"/>
    </location>
</feature>
<dbReference type="GO" id="GO:0005789">
    <property type="term" value="C:endoplasmic reticulum membrane"/>
    <property type="evidence" value="ECO:0007669"/>
    <property type="project" value="UniProtKB-SubCell"/>
</dbReference>
<accession>A0A835XSY6</accession>